<keyword evidence="2" id="KW-1185">Reference proteome</keyword>
<sequence length="60" mass="6627">MLKYANAQLTSTFRSTTINWPRSRTRLIISWLPASAAVNPIPVKIGQKTKVSGPTWQGSV</sequence>
<organism evidence="1 2">
    <name type="scientific">Schistocephalus solidus</name>
    <name type="common">Tapeworm</name>
    <dbReference type="NCBI Taxonomy" id="70667"/>
    <lineage>
        <taxon>Eukaryota</taxon>
        <taxon>Metazoa</taxon>
        <taxon>Spiralia</taxon>
        <taxon>Lophotrochozoa</taxon>
        <taxon>Platyhelminthes</taxon>
        <taxon>Cestoda</taxon>
        <taxon>Eucestoda</taxon>
        <taxon>Diphyllobothriidea</taxon>
        <taxon>Diphyllobothriidae</taxon>
        <taxon>Schistocephalus</taxon>
    </lineage>
</organism>
<name>A0A3P7DNE0_SCHSO</name>
<gene>
    <name evidence="1" type="ORF">SSLN_LOCUS2049</name>
</gene>
<dbReference type="AlphaFoldDB" id="A0A3P7DNE0"/>
<proteinExistence type="predicted"/>
<protein>
    <submittedName>
        <fullName evidence="1">Uncharacterized protein</fullName>
    </submittedName>
</protein>
<reference evidence="1 2" key="1">
    <citation type="submission" date="2018-11" db="EMBL/GenBank/DDBJ databases">
        <authorList>
            <consortium name="Pathogen Informatics"/>
        </authorList>
    </citation>
    <scope>NUCLEOTIDE SEQUENCE [LARGE SCALE GENOMIC DNA]</scope>
    <source>
        <strain evidence="1 2">NST_G2</strain>
    </source>
</reference>
<accession>A0A3P7DNE0</accession>
<evidence type="ECO:0000313" key="2">
    <source>
        <dbReference type="Proteomes" id="UP000275846"/>
    </source>
</evidence>
<evidence type="ECO:0000313" key="1">
    <source>
        <dbReference type="EMBL" id="VDL88434.1"/>
    </source>
</evidence>
<dbReference type="Proteomes" id="UP000275846">
    <property type="component" value="Unassembled WGS sequence"/>
</dbReference>
<dbReference type="EMBL" id="UYSU01014768">
    <property type="protein sequence ID" value="VDL88434.1"/>
    <property type="molecule type" value="Genomic_DNA"/>
</dbReference>